<evidence type="ECO:0000256" key="1">
    <source>
        <dbReference type="ARBA" id="ARBA00004651"/>
    </source>
</evidence>
<feature type="transmembrane region" description="Helical" evidence="6">
    <location>
        <begin position="223"/>
        <end position="247"/>
    </location>
</feature>
<keyword evidence="2" id="KW-1003">Cell membrane</keyword>
<feature type="transmembrane region" description="Helical" evidence="6">
    <location>
        <begin position="89"/>
        <end position="111"/>
    </location>
</feature>
<dbReference type="EMBL" id="FOGJ01000002">
    <property type="protein sequence ID" value="SER12876.1"/>
    <property type="molecule type" value="Genomic_DNA"/>
</dbReference>
<evidence type="ECO:0000256" key="3">
    <source>
        <dbReference type="ARBA" id="ARBA00022692"/>
    </source>
</evidence>
<keyword evidence="3 6" id="KW-0812">Transmembrane</keyword>
<feature type="transmembrane region" description="Helical" evidence="6">
    <location>
        <begin position="329"/>
        <end position="350"/>
    </location>
</feature>
<organism evidence="7 8">
    <name type="scientific">Butyrivibrio fibrisolvens</name>
    <dbReference type="NCBI Taxonomy" id="831"/>
    <lineage>
        <taxon>Bacteria</taxon>
        <taxon>Bacillati</taxon>
        <taxon>Bacillota</taxon>
        <taxon>Clostridia</taxon>
        <taxon>Lachnospirales</taxon>
        <taxon>Lachnospiraceae</taxon>
        <taxon>Butyrivibrio</taxon>
    </lineage>
</organism>
<dbReference type="AlphaFoldDB" id="A0A1H9LN73"/>
<feature type="transmembrane region" description="Helical" evidence="6">
    <location>
        <begin position="267"/>
        <end position="288"/>
    </location>
</feature>
<evidence type="ECO:0000256" key="6">
    <source>
        <dbReference type="SAM" id="Phobius"/>
    </source>
</evidence>
<reference evidence="7 8" key="1">
    <citation type="submission" date="2016-10" db="EMBL/GenBank/DDBJ databases">
        <authorList>
            <person name="de Groot N.N."/>
        </authorList>
    </citation>
    <scope>NUCLEOTIDE SEQUENCE [LARGE SCALE GENOMIC DNA]</scope>
    <source>
        <strain evidence="7 8">AR40</strain>
    </source>
</reference>
<feature type="transmembrane region" description="Helical" evidence="6">
    <location>
        <begin position="52"/>
        <end position="77"/>
    </location>
</feature>
<gene>
    <name evidence="7" type="ORF">SAMN04487884_102128</name>
</gene>
<evidence type="ECO:0000313" key="7">
    <source>
        <dbReference type="EMBL" id="SER12876.1"/>
    </source>
</evidence>
<protein>
    <submittedName>
        <fullName evidence="7">Membrane protein involved in the export of O-antigen and teichoic acid</fullName>
    </submittedName>
</protein>
<feature type="transmembrane region" description="Helical" evidence="6">
    <location>
        <begin position="182"/>
        <end position="202"/>
    </location>
</feature>
<dbReference type="GO" id="GO:0005886">
    <property type="term" value="C:plasma membrane"/>
    <property type="evidence" value="ECO:0007669"/>
    <property type="project" value="UniProtKB-SubCell"/>
</dbReference>
<feature type="transmembrane region" description="Helical" evidence="6">
    <location>
        <begin position="300"/>
        <end position="323"/>
    </location>
</feature>
<feature type="transmembrane region" description="Helical" evidence="6">
    <location>
        <begin position="126"/>
        <end position="145"/>
    </location>
</feature>
<feature type="transmembrane region" description="Helical" evidence="6">
    <location>
        <begin position="157"/>
        <end position="176"/>
    </location>
</feature>
<proteinExistence type="predicted"/>
<dbReference type="Pfam" id="PF01943">
    <property type="entry name" value="Polysacc_synt"/>
    <property type="match status" value="1"/>
</dbReference>
<keyword evidence="4 6" id="KW-1133">Transmembrane helix</keyword>
<comment type="subcellular location">
    <subcellularLocation>
        <location evidence="1">Cell membrane</location>
        <topology evidence="1">Multi-pass membrane protein</topology>
    </subcellularLocation>
</comment>
<name>A0A1H9LN73_BUTFI</name>
<accession>A0A1H9LN73</accession>
<feature type="transmembrane region" description="Helical" evidence="6">
    <location>
        <begin position="387"/>
        <end position="409"/>
    </location>
</feature>
<feature type="transmembrane region" description="Helical" evidence="6">
    <location>
        <begin position="12"/>
        <end position="40"/>
    </location>
</feature>
<sequence length="430" mass="47880">MRCMGRGESTTLILFVKNFLLLFAFRGISLLTNLVVTILAGRTLTVELMGEYNLVFSLSNILVIPLIMGVNNTLLKILPESSADDKKEILGTVIIGNFSLCLGLSVIGYMVTPIICRFPNLTPNSWFLAIALAIATNSCILADTILKVDEKFFRLGIAKTVGSIFMLAGYIFSIILFHRISIYVYITCNVLGQVVVLLVSIYKLGAVKFVFRKDVAKDIFRIGAFYMLSWFLTTGLNTADICIISALRPEYESGIFSSYQANIRIYFSVFYNDIFAAVMLPTLINHGVNIKRLVGNVFKFMPLILLVLGGGTATLLVALLMAYGEQYPIIWGYILLEAAGIAFQGIYYFFNSLLVIEGETGARTSFGILGKPFIFLLLISYVCTRLFGLTGGFVSFTVNQAILAVLLVLRYRRTLRISEPEEERYSFNEI</sequence>
<keyword evidence="5 6" id="KW-0472">Membrane</keyword>
<dbReference type="InterPro" id="IPR002797">
    <property type="entry name" value="Polysacc_synth"/>
</dbReference>
<dbReference type="RefSeq" id="WP_074754019.1">
    <property type="nucleotide sequence ID" value="NZ_FOGJ01000002.1"/>
</dbReference>
<dbReference type="PANTHER" id="PTHR30250:SF11">
    <property type="entry name" value="O-ANTIGEN TRANSPORTER-RELATED"/>
    <property type="match status" value="1"/>
</dbReference>
<evidence type="ECO:0000256" key="5">
    <source>
        <dbReference type="ARBA" id="ARBA00023136"/>
    </source>
</evidence>
<dbReference type="InterPro" id="IPR050833">
    <property type="entry name" value="Poly_Biosynth_Transport"/>
</dbReference>
<dbReference type="Proteomes" id="UP000182584">
    <property type="component" value="Unassembled WGS sequence"/>
</dbReference>
<evidence type="ECO:0000313" key="8">
    <source>
        <dbReference type="Proteomes" id="UP000182584"/>
    </source>
</evidence>
<dbReference type="PANTHER" id="PTHR30250">
    <property type="entry name" value="PST FAMILY PREDICTED COLANIC ACID TRANSPORTER"/>
    <property type="match status" value="1"/>
</dbReference>
<evidence type="ECO:0000256" key="4">
    <source>
        <dbReference type="ARBA" id="ARBA00022989"/>
    </source>
</evidence>
<evidence type="ECO:0000256" key="2">
    <source>
        <dbReference type="ARBA" id="ARBA00022475"/>
    </source>
</evidence>
<feature type="transmembrane region" description="Helical" evidence="6">
    <location>
        <begin position="362"/>
        <end position="381"/>
    </location>
</feature>